<feature type="transmembrane region" description="Helical" evidence="12">
    <location>
        <begin position="88"/>
        <end position="110"/>
    </location>
</feature>
<dbReference type="EMBL" id="JAIWQS010000005">
    <property type="protein sequence ID" value="KAJ8764039.1"/>
    <property type="molecule type" value="Genomic_DNA"/>
</dbReference>
<evidence type="ECO:0000256" key="6">
    <source>
        <dbReference type="ARBA" id="ARBA00022970"/>
    </source>
</evidence>
<comment type="function">
    <text evidence="10">Carrier protein involved in proton-driven auxin influx. Mediates the formation of auxin gradient from developing leaves (site of auxin biosynthesis) to tips by contributing to the loading of auxin in vascular tissues and facilitating acropetal (base to tip) auxin transport within inner tissues of the root apex, and basipetal (tip to base) auxin transport within outer tissues of the root apex. May be involved in lateral roots and nodules formation.</text>
</comment>
<keyword evidence="6" id="KW-0029">Amino-acid transport</keyword>
<accession>A0AAV8TDF5</accession>
<feature type="transmembrane region" description="Helical" evidence="12">
    <location>
        <begin position="293"/>
        <end position="310"/>
    </location>
</feature>
<gene>
    <name evidence="14" type="ORF">K2173_004929</name>
</gene>
<dbReference type="GO" id="GO:0006865">
    <property type="term" value="P:amino acid transport"/>
    <property type="evidence" value="ECO:0007669"/>
    <property type="project" value="UniProtKB-KW"/>
</dbReference>
<reference evidence="14 15" key="1">
    <citation type="submission" date="2021-09" db="EMBL/GenBank/DDBJ databases">
        <title>Genomic insights and catalytic innovation underlie evolution of tropane alkaloids biosynthesis.</title>
        <authorList>
            <person name="Wang Y.-J."/>
            <person name="Tian T."/>
            <person name="Huang J.-P."/>
            <person name="Huang S.-X."/>
        </authorList>
    </citation>
    <scope>NUCLEOTIDE SEQUENCE [LARGE SCALE GENOMIC DNA]</scope>
    <source>
        <strain evidence="14">KIB-2018</strain>
        <tissue evidence="14">Leaf</tissue>
    </source>
</reference>
<keyword evidence="9" id="KW-0927">Auxin signaling pathway</keyword>
<feature type="transmembrane region" description="Helical" evidence="12">
    <location>
        <begin position="371"/>
        <end position="392"/>
    </location>
</feature>
<comment type="similarity">
    <text evidence="2">Belongs to the amino acid/polyamine transporter 2 family. Amino acid/auxin permease (AAAP) (TC 2.A.18.1) subfamily.</text>
</comment>
<keyword evidence="4 12" id="KW-0812">Transmembrane</keyword>
<name>A0AAV8TDF5_9ROSI</name>
<evidence type="ECO:0000256" key="8">
    <source>
        <dbReference type="ARBA" id="ARBA00023136"/>
    </source>
</evidence>
<dbReference type="GO" id="GO:0012505">
    <property type="term" value="C:endomembrane system"/>
    <property type="evidence" value="ECO:0007669"/>
    <property type="project" value="UniProtKB-SubCell"/>
</dbReference>
<comment type="caution">
    <text evidence="14">The sequence shown here is derived from an EMBL/GenBank/DDBJ whole genome shotgun (WGS) entry which is preliminary data.</text>
</comment>
<evidence type="ECO:0000256" key="4">
    <source>
        <dbReference type="ARBA" id="ARBA00022692"/>
    </source>
</evidence>
<evidence type="ECO:0000256" key="10">
    <source>
        <dbReference type="ARBA" id="ARBA00045588"/>
    </source>
</evidence>
<dbReference type="GO" id="GO:0015293">
    <property type="term" value="F:symporter activity"/>
    <property type="evidence" value="ECO:0007669"/>
    <property type="project" value="UniProtKB-KW"/>
</dbReference>
<protein>
    <recommendedName>
        <fullName evidence="13">Amino acid transporter transmembrane domain-containing protein</fullName>
    </recommendedName>
</protein>
<evidence type="ECO:0000256" key="9">
    <source>
        <dbReference type="ARBA" id="ARBA00023294"/>
    </source>
</evidence>
<dbReference type="InterPro" id="IPR013057">
    <property type="entry name" value="AA_transpt_TM"/>
</dbReference>
<feature type="transmembrane region" description="Helical" evidence="12">
    <location>
        <begin position="206"/>
        <end position="229"/>
    </location>
</feature>
<feature type="transmembrane region" description="Helical" evidence="12">
    <location>
        <begin position="183"/>
        <end position="200"/>
    </location>
</feature>
<dbReference type="Proteomes" id="UP001159364">
    <property type="component" value="Linkage Group LG05"/>
</dbReference>
<organism evidence="14 15">
    <name type="scientific">Erythroxylum novogranatense</name>
    <dbReference type="NCBI Taxonomy" id="1862640"/>
    <lineage>
        <taxon>Eukaryota</taxon>
        <taxon>Viridiplantae</taxon>
        <taxon>Streptophyta</taxon>
        <taxon>Embryophyta</taxon>
        <taxon>Tracheophyta</taxon>
        <taxon>Spermatophyta</taxon>
        <taxon>Magnoliopsida</taxon>
        <taxon>eudicotyledons</taxon>
        <taxon>Gunneridae</taxon>
        <taxon>Pentapetalae</taxon>
        <taxon>rosids</taxon>
        <taxon>fabids</taxon>
        <taxon>Malpighiales</taxon>
        <taxon>Erythroxylaceae</taxon>
        <taxon>Erythroxylum</taxon>
    </lineage>
</organism>
<keyword evidence="15" id="KW-1185">Reference proteome</keyword>
<evidence type="ECO:0000259" key="13">
    <source>
        <dbReference type="Pfam" id="PF01490"/>
    </source>
</evidence>
<evidence type="ECO:0000313" key="14">
    <source>
        <dbReference type="EMBL" id="KAJ8764039.1"/>
    </source>
</evidence>
<feature type="transmembrane region" description="Helical" evidence="12">
    <location>
        <begin position="330"/>
        <end position="350"/>
    </location>
</feature>
<feature type="region of interest" description="Disordered" evidence="11">
    <location>
        <begin position="1"/>
        <end position="30"/>
    </location>
</feature>
<feature type="transmembrane region" description="Helical" evidence="12">
    <location>
        <begin position="149"/>
        <end position="171"/>
    </location>
</feature>
<evidence type="ECO:0000256" key="3">
    <source>
        <dbReference type="ARBA" id="ARBA00022448"/>
    </source>
</evidence>
<evidence type="ECO:0000256" key="7">
    <source>
        <dbReference type="ARBA" id="ARBA00022989"/>
    </source>
</evidence>
<evidence type="ECO:0000256" key="12">
    <source>
        <dbReference type="SAM" id="Phobius"/>
    </source>
</evidence>
<dbReference type="AlphaFoldDB" id="A0AAV8TDF5"/>
<feature type="domain" description="Amino acid transporter transmembrane" evidence="13">
    <location>
        <begin position="61"/>
        <end position="453"/>
    </location>
</feature>
<evidence type="ECO:0000256" key="1">
    <source>
        <dbReference type="ARBA" id="ARBA00004127"/>
    </source>
</evidence>
<dbReference type="Pfam" id="PF01490">
    <property type="entry name" value="Aa_trans"/>
    <property type="match status" value="1"/>
</dbReference>
<dbReference type="GO" id="GO:0009734">
    <property type="term" value="P:auxin-activated signaling pathway"/>
    <property type="evidence" value="ECO:0007669"/>
    <property type="project" value="UniProtKB-KW"/>
</dbReference>
<feature type="transmembrane region" description="Helical" evidence="12">
    <location>
        <begin position="398"/>
        <end position="415"/>
    </location>
</feature>
<sequence length="468" mass="51061">MTAARKVDEETGKVPLLADERGEDPEYEESLEAGAEKYLASSSSHGEQYTEAPKTAHQISKDSWFQVCIVLSTGVNCAYLMDYSETMMAHLGWIAGVVGIIAATALSFYANTLLAKLHEFGGEKHIRYRDLAGLIYGKKGYYTVWMLQYINLFMINVGLIILAGSAIKGVYDLLNDDDALKLPYCNIMAGLVCFLFAIMVPHLSALGVWLGLSAFLSTIYVVVAIVVSISDGVKAPPRDYSIPGTVVGKIFLTIEAVASCFVPFNTGMLPEIQATVRDPVVGNMLKALSMQSVVGSLPMYAVTFAGYWAYGSSTSSYLLNNLSGPVWAKALANIAAFFQAVIAFHIYACPSYEYLDTTYSVKENASKVQNLSFRIGLRGSYLTVSSIVAALLPFVGDFIGLIGSVCLIPLTFVIPHHMYMKARSKKLSSVQKLWHWLNALMFGVLSAAATLASVRRIVMDSKNYEIFG</sequence>
<keyword evidence="5" id="KW-0769">Symport</keyword>
<keyword evidence="8 12" id="KW-0472">Membrane</keyword>
<keyword evidence="3" id="KW-0813">Transport</keyword>
<proteinExistence type="inferred from homology"/>
<evidence type="ECO:0000256" key="11">
    <source>
        <dbReference type="SAM" id="MobiDB-lite"/>
    </source>
</evidence>
<comment type="subcellular location">
    <subcellularLocation>
        <location evidence="1">Endomembrane system</location>
        <topology evidence="1">Multi-pass membrane protein</topology>
    </subcellularLocation>
</comment>
<keyword evidence="7 12" id="KW-1133">Transmembrane helix</keyword>
<evidence type="ECO:0000256" key="2">
    <source>
        <dbReference type="ARBA" id="ARBA00005590"/>
    </source>
</evidence>
<evidence type="ECO:0000313" key="15">
    <source>
        <dbReference type="Proteomes" id="UP001159364"/>
    </source>
</evidence>
<evidence type="ECO:0000256" key="5">
    <source>
        <dbReference type="ARBA" id="ARBA00022847"/>
    </source>
</evidence>
<dbReference type="PANTHER" id="PTHR48017">
    <property type="entry name" value="OS05G0424000 PROTEIN-RELATED"/>
    <property type="match status" value="1"/>
</dbReference>
<feature type="transmembrane region" description="Helical" evidence="12">
    <location>
        <begin position="436"/>
        <end position="458"/>
    </location>
</feature>
<feature type="compositionally biased region" description="Basic and acidic residues" evidence="11">
    <location>
        <begin position="1"/>
        <end position="12"/>
    </location>
</feature>
<feature type="compositionally biased region" description="Acidic residues" evidence="11">
    <location>
        <begin position="21"/>
        <end position="30"/>
    </location>
</feature>